<dbReference type="PANTHER" id="PTHR35104">
    <property type="entry name" value="OS03G0807000 PROTEIN"/>
    <property type="match status" value="1"/>
</dbReference>
<sequence length="112" mass="12671">MVFNSVMLISAAKKSAEAWQQMACIDENQRIDGQQMVDLVLCFPLQQLGHLLLYLWTFLCVPPHPTYYVSSSYYDDDDDDDDGNSDDEDGEGFRYVYYSQASPDDDSSSGSD</sequence>
<organism evidence="2 3">
    <name type="scientific">Oldenlandia corymbosa var. corymbosa</name>
    <dbReference type="NCBI Taxonomy" id="529605"/>
    <lineage>
        <taxon>Eukaryota</taxon>
        <taxon>Viridiplantae</taxon>
        <taxon>Streptophyta</taxon>
        <taxon>Embryophyta</taxon>
        <taxon>Tracheophyta</taxon>
        <taxon>Spermatophyta</taxon>
        <taxon>Magnoliopsida</taxon>
        <taxon>eudicotyledons</taxon>
        <taxon>Gunneridae</taxon>
        <taxon>Pentapetalae</taxon>
        <taxon>asterids</taxon>
        <taxon>lamiids</taxon>
        <taxon>Gentianales</taxon>
        <taxon>Rubiaceae</taxon>
        <taxon>Rubioideae</taxon>
        <taxon>Spermacoceae</taxon>
        <taxon>Hedyotis-Oldenlandia complex</taxon>
        <taxon>Oldenlandia</taxon>
    </lineage>
</organism>
<keyword evidence="3" id="KW-1185">Reference proteome</keyword>
<dbReference type="EMBL" id="OX459122">
    <property type="protein sequence ID" value="CAI9108178.1"/>
    <property type="molecule type" value="Genomic_DNA"/>
</dbReference>
<protein>
    <submittedName>
        <fullName evidence="2">OLC1v1007727C1</fullName>
    </submittedName>
</protein>
<dbReference type="Proteomes" id="UP001161247">
    <property type="component" value="Chromosome 5"/>
</dbReference>
<name>A0AAV1DMN9_OLDCO</name>
<gene>
    <name evidence="2" type="ORF">OLC1_LOCUS16302</name>
</gene>
<dbReference type="PANTHER" id="PTHR35104:SF6">
    <property type="entry name" value="PROTEIN, PUTATIVE-RELATED"/>
    <property type="match status" value="1"/>
</dbReference>
<feature type="region of interest" description="Disordered" evidence="1">
    <location>
        <begin position="71"/>
        <end position="91"/>
    </location>
</feature>
<evidence type="ECO:0000313" key="2">
    <source>
        <dbReference type="EMBL" id="CAI9108178.1"/>
    </source>
</evidence>
<accession>A0AAV1DMN9</accession>
<reference evidence="2" key="1">
    <citation type="submission" date="2023-03" db="EMBL/GenBank/DDBJ databases">
        <authorList>
            <person name="Julca I."/>
        </authorList>
    </citation>
    <scope>NUCLEOTIDE SEQUENCE</scope>
</reference>
<feature type="compositionally biased region" description="Acidic residues" evidence="1">
    <location>
        <begin position="74"/>
        <end position="90"/>
    </location>
</feature>
<dbReference type="AlphaFoldDB" id="A0AAV1DMN9"/>
<proteinExistence type="predicted"/>
<evidence type="ECO:0000313" key="3">
    <source>
        <dbReference type="Proteomes" id="UP001161247"/>
    </source>
</evidence>
<evidence type="ECO:0000256" key="1">
    <source>
        <dbReference type="SAM" id="MobiDB-lite"/>
    </source>
</evidence>